<dbReference type="SMART" id="SM00316">
    <property type="entry name" value="S1"/>
    <property type="match status" value="1"/>
</dbReference>
<dbReference type="SMART" id="SM00732">
    <property type="entry name" value="YqgFc"/>
    <property type="match status" value="1"/>
</dbReference>
<feature type="compositionally biased region" description="Basic residues" evidence="1">
    <location>
        <begin position="723"/>
        <end position="734"/>
    </location>
</feature>
<dbReference type="InterPro" id="IPR018974">
    <property type="entry name" value="Tex-like_N"/>
</dbReference>
<dbReference type="Proteomes" id="UP001500841">
    <property type="component" value="Unassembled WGS sequence"/>
</dbReference>
<dbReference type="SUPFAM" id="SSF50249">
    <property type="entry name" value="Nucleic acid-binding proteins"/>
    <property type="match status" value="1"/>
</dbReference>
<dbReference type="Gene3D" id="2.40.50.140">
    <property type="entry name" value="Nucleic acid-binding proteins"/>
    <property type="match status" value="1"/>
</dbReference>
<dbReference type="Pfam" id="PF17674">
    <property type="entry name" value="HHH_9"/>
    <property type="match status" value="1"/>
</dbReference>
<dbReference type="CDD" id="cd05685">
    <property type="entry name" value="S1_Tex"/>
    <property type="match status" value="1"/>
</dbReference>
<name>A0ABP7WUR7_9SPHI</name>
<dbReference type="SUPFAM" id="SSF158832">
    <property type="entry name" value="Tex N-terminal region-like"/>
    <property type="match status" value="1"/>
</dbReference>
<dbReference type="InterPro" id="IPR055179">
    <property type="entry name" value="Tex-like_central_region"/>
</dbReference>
<dbReference type="PANTHER" id="PTHR10724:SF10">
    <property type="entry name" value="S1 RNA-BINDING DOMAIN-CONTAINING PROTEIN 1"/>
    <property type="match status" value="1"/>
</dbReference>
<protein>
    <submittedName>
        <fullName evidence="3">Tex family protein</fullName>
    </submittedName>
</protein>
<dbReference type="InterPro" id="IPR010994">
    <property type="entry name" value="RuvA_2-like"/>
</dbReference>
<accession>A0ABP7WUR7</accession>
<dbReference type="Pfam" id="PF16921">
    <property type="entry name" value="Tex_YqgF"/>
    <property type="match status" value="1"/>
</dbReference>
<evidence type="ECO:0000259" key="2">
    <source>
        <dbReference type="PROSITE" id="PS50126"/>
    </source>
</evidence>
<reference evidence="4" key="1">
    <citation type="journal article" date="2019" name="Int. J. Syst. Evol. Microbiol.">
        <title>The Global Catalogue of Microorganisms (GCM) 10K type strain sequencing project: providing services to taxonomists for standard genome sequencing and annotation.</title>
        <authorList>
            <consortium name="The Broad Institute Genomics Platform"/>
            <consortium name="The Broad Institute Genome Sequencing Center for Infectious Disease"/>
            <person name="Wu L."/>
            <person name="Ma J."/>
        </authorList>
    </citation>
    <scope>NUCLEOTIDE SEQUENCE [LARGE SCALE GENOMIC DNA]</scope>
    <source>
        <strain evidence="4">JCM 17085</strain>
    </source>
</reference>
<feature type="compositionally biased region" description="Basic and acidic residues" evidence="1">
    <location>
        <begin position="706"/>
        <end position="716"/>
    </location>
</feature>
<dbReference type="PANTHER" id="PTHR10724">
    <property type="entry name" value="30S RIBOSOMAL PROTEIN S1"/>
    <property type="match status" value="1"/>
</dbReference>
<dbReference type="InterPro" id="IPR032639">
    <property type="entry name" value="Tex_YqgF"/>
</dbReference>
<dbReference type="InterPro" id="IPR003029">
    <property type="entry name" value="S1_domain"/>
</dbReference>
<evidence type="ECO:0000313" key="4">
    <source>
        <dbReference type="Proteomes" id="UP001500841"/>
    </source>
</evidence>
<dbReference type="Pfam" id="PF12836">
    <property type="entry name" value="HHH_3"/>
    <property type="match status" value="1"/>
</dbReference>
<dbReference type="Gene3D" id="1.10.150.310">
    <property type="entry name" value="Tex RuvX-like domain-like"/>
    <property type="match status" value="1"/>
</dbReference>
<gene>
    <name evidence="3" type="ORF">GCM10022392_21070</name>
</gene>
<sequence>MTSHYKKIASELSVAEKQVIATVNLLDEGATVPFISRYRKELTGSLDEVQVAGIRDRIQQLRELDKRREAILNSLKDMGKLTPDLEAQINAAETMVLLEDIYLPYRPKRKTRATTAREKGLQSLADTLLAQNNFDVEAEAEKYISEEKGVAGIEDALSGARDIIAEHISEDTTVRTKVRELFVEKGVFKSRVVPGKEEAGIKFKDYFEWEEPVKSAPSHRVLAMRRGEKEEILYLDIMPPEEEAIDVLEKAFITGYNAAADQVKLAIGDGYKRLLRPSMETEVRLLTKKKADEEAIRVFAENARQLLLAAPLGQKRIMAIDPGFRTGCKVVCLDEQGKLLEYTAIFPHTGAGQAKEAEKTVRHLFEKYDIEAIAIGNGTAGRETELFIRKLNLTGVNIVMVNESGASIYSASEVAREEFPDKDVTVRGAVSIGRRLMDPLAELVKIDPKSIGVGQYQHDVDQNKLQASLDDTVISAVNAVGVELNTASKQILAYVSGLGPQLAQKIVEYRDENGAFKHREQLRKVPRLGDKAYEQAAGFLRIRNAENPLDASAVHPERYSLVAQMAKDKGCTVADLIRDDKLRSSVPLQKYITDSVGLPTLNDIMAELAKPGRDPREQFEAFSFTEGINAIADLKAGMKLPGIVTNITAFGAFVDIGVHQDGLVHLSQITNRFIKDPNEVLKVHQQVEVTVTEVDINRKRISLSMKSDEPKREDRSSNQGKPQQRKSNHNHQPKRKEAEPETDMALKLAALKNMFK</sequence>
<feature type="domain" description="S1 motif" evidence="2">
    <location>
        <begin position="637"/>
        <end position="706"/>
    </location>
</feature>
<dbReference type="InterPro" id="IPR041692">
    <property type="entry name" value="HHH_9"/>
</dbReference>
<evidence type="ECO:0000256" key="1">
    <source>
        <dbReference type="SAM" id="MobiDB-lite"/>
    </source>
</evidence>
<dbReference type="InterPro" id="IPR023323">
    <property type="entry name" value="Tex-like_dom_sf"/>
</dbReference>
<evidence type="ECO:0000313" key="3">
    <source>
        <dbReference type="EMBL" id="GAA4097374.1"/>
    </source>
</evidence>
<comment type="caution">
    <text evidence="3">The sequence shown here is derived from an EMBL/GenBank/DDBJ whole genome shotgun (WGS) entry which is preliminary data.</text>
</comment>
<dbReference type="InterPro" id="IPR023319">
    <property type="entry name" value="Tex-like_HTH_dom_sf"/>
</dbReference>
<dbReference type="InterPro" id="IPR037027">
    <property type="entry name" value="YqgF/RNaseH-like_dom_sf"/>
</dbReference>
<dbReference type="Gene3D" id="3.30.420.140">
    <property type="entry name" value="YqgF/RNase H-like domain"/>
    <property type="match status" value="1"/>
</dbReference>
<dbReference type="InterPro" id="IPR050437">
    <property type="entry name" value="Ribos_protein_bS1-like"/>
</dbReference>
<dbReference type="Gene3D" id="1.10.3500.10">
    <property type="entry name" value="Tex N-terminal region-like"/>
    <property type="match status" value="1"/>
</dbReference>
<dbReference type="InterPro" id="IPR006641">
    <property type="entry name" value="YqgF/RNaseH-like_dom"/>
</dbReference>
<dbReference type="RefSeq" id="WP_345103852.1">
    <property type="nucleotide sequence ID" value="NZ_BAABCV010000007.1"/>
</dbReference>
<dbReference type="PROSITE" id="PS50126">
    <property type="entry name" value="S1"/>
    <property type="match status" value="1"/>
</dbReference>
<proteinExistence type="predicted"/>
<dbReference type="EMBL" id="BAABCV010000007">
    <property type="protein sequence ID" value="GAA4097374.1"/>
    <property type="molecule type" value="Genomic_DNA"/>
</dbReference>
<dbReference type="SUPFAM" id="SSF53098">
    <property type="entry name" value="Ribonuclease H-like"/>
    <property type="match status" value="1"/>
</dbReference>
<dbReference type="InterPro" id="IPR012340">
    <property type="entry name" value="NA-bd_OB-fold"/>
</dbReference>
<dbReference type="Gene3D" id="1.10.10.650">
    <property type="entry name" value="RuvA domain 2-like"/>
    <property type="match status" value="1"/>
</dbReference>
<dbReference type="InterPro" id="IPR044146">
    <property type="entry name" value="S1_Tex"/>
</dbReference>
<keyword evidence="4" id="KW-1185">Reference proteome</keyword>
<dbReference type="SUPFAM" id="SSF47781">
    <property type="entry name" value="RuvA domain 2-like"/>
    <property type="match status" value="2"/>
</dbReference>
<dbReference type="Pfam" id="PF09371">
    <property type="entry name" value="Tex_N"/>
    <property type="match status" value="1"/>
</dbReference>
<dbReference type="Pfam" id="PF22706">
    <property type="entry name" value="Tex_central_region"/>
    <property type="match status" value="1"/>
</dbReference>
<feature type="region of interest" description="Disordered" evidence="1">
    <location>
        <begin position="702"/>
        <end position="756"/>
    </location>
</feature>
<dbReference type="InterPro" id="IPR012337">
    <property type="entry name" value="RNaseH-like_sf"/>
</dbReference>
<dbReference type="Pfam" id="PF00575">
    <property type="entry name" value="S1"/>
    <property type="match status" value="1"/>
</dbReference>
<organism evidence="3 4">
    <name type="scientific">Mucilaginibacter panaciglaebae</name>
    <dbReference type="NCBI Taxonomy" id="502331"/>
    <lineage>
        <taxon>Bacteria</taxon>
        <taxon>Pseudomonadati</taxon>
        <taxon>Bacteroidota</taxon>
        <taxon>Sphingobacteriia</taxon>
        <taxon>Sphingobacteriales</taxon>
        <taxon>Sphingobacteriaceae</taxon>
        <taxon>Mucilaginibacter</taxon>
    </lineage>
</organism>